<comment type="cofactor">
    <cofactor evidence="1">
        <name>Mg(2+)</name>
        <dbReference type="ChEBI" id="CHEBI:18420"/>
    </cofactor>
</comment>
<name>A0A1G2H7C3_9BACT</name>
<organism evidence="5 6">
    <name type="scientific">Candidatus Ryanbacteria bacterium RIFCSPLOWO2_12_FULL_47_9c</name>
    <dbReference type="NCBI Taxonomy" id="1802131"/>
    <lineage>
        <taxon>Bacteria</taxon>
        <taxon>Candidatus Ryaniibacteriota</taxon>
    </lineage>
</organism>
<dbReference type="Proteomes" id="UP000178996">
    <property type="component" value="Unassembled WGS sequence"/>
</dbReference>
<dbReference type="PANTHER" id="PTHR43046:SF12">
    <property type="entry name" value="GDP-MANNOSE MANNOSYL HYDROLASE"/>
    <property type="match status" value="1"/>
</dbReference>
<keyword evidence="3" id="KW-0460">Magnesium</keyword>
<dbReference type="PROSITE" id="PS51462">
    <property type="entry name" value="NUDIX"/>
    <property type="match status" value="1"/>
</dbReference>
<dbReference type="GO" id="GO:0016787">
    <property type="term" value="F:hydrolase activity"/>
    <property type="evidence" value="ECO:0007669"/>
    <property type="project" value="UniProtKB-KW"/>
</dbReference>
<protein>
    <recommendedName>
        <fullName evidence="4">Nudix hydrolase domain-containing protein</fullName>
    </recommendedName>
</protein>
<dbReference type="Pfam" id="PF00293">
    <property type="entry name" value="NUDIX"/>
    <property type="match status" value="1"/>
</dbReference>
<comment type="caution">
    <text evidence="5">The sequence shown here is derived from an EMBL/GenBank/DDBJ whole genome shotgun (WGS) entry which is preliminary data.</text>
</comment>
<evidence type="ECO:0000256" key="3">
    <source>
        <dbReference type="ARBA" id="ARBA00022842"/>
    </source>
</evidence>
<reference evidence="5 6" key="1">
    <citation type="journal article" date="2016" name="Nat. Commun.">
        <title>Thousands of microbial genomes shed light on interconnected biogeochemical processes in an aquifer system.</title>
        <authorList>
            <person name="Anantharaman K."/>
            <person name="Brown C.T."/>
            <person name="Hug L.A."/>
            <person name="Sharon I."/>
            <person name="Castelle C.J."/>
            <person name="Probst A.J."/>
            <person name="Thomas B.C."/>
            <person name="Singh A."/>
            <person name="Wilkins M.J."/>
            <person name="Karaoz U."/>
            <person name="Brodie E.L."/>
            <person name="Williams K.H."/>
            <person name="Hubbard S.S."/>
            <person name="Banfield J.F."/>
        </authorList>
    </citation>
    <scope>NUCLEOTIDE SEQUENCE [LARGE SCALE GENOMIC DNA]</scope>
</reference>
<evidence type="ECO:0000256" key="2">
    <source>
        <dbReference type="ARBA" id="ARBA00022801"/>
    </source>
</evidence>
<evidence type="ECO:0000259" key="4">
    <source>
        <dbReference type="PROSITE" id="PS51462"/>
    </source>
</evidence>
<evidence type="ECO:0000256" key="1">
    <source>
        <dbReference type="ARBA" id="ARBA00001946"/>
    </source>
</evidence>
<evidence type="ECO:0000313" key="6">
    <source>
        <dbReference type="Proteomes" id="UP000178996"/>
    </source>
</evidence>
<dbReference type="Gene3D" id="3.90.79.10">
    <property type="entry name" value="Nucleoside Triphosphate Pyrophosphohydrolase"/>
    <property type="match status" value="1"/>
</dbReference>
<accession>A0A1G2H7C3</accession>
<dbReference type="PANTHER" id="PTHR43046">
    <property type="entry name" value="GDP-MANNOSE MANNOSYL HYDROLASE"/>
    <property type="match status" value="1"/>
</dbReference>
<dbReference type="SUPFAM" id="SSF55811">
    <property type="entry name" value="Nudix"/>
    <property type="match status" value="1"/>
</dbReference>
<dbReference type="InterPro" id="IPR015797">
    <property type="entry name" value="NUDIX_hydrolase-like_dom_sf"/>
</dbReference>
<keyword evidence="2" id="KW-0378">Hydrolase</keyword>
<gene>
    <name evidence="5" type="ORF">A3G60_03100</name>
</gene>
<dbReference type="EMBL" id="MHOB01000002">
    <property type="protein sequence ID" value="OGZ58374.1"/>
    <property type="molecule type" value="Genomic_DNA"/>
</dbReference>
<dbReference type="CDD" id="cd18876">
    <property type="entry name" value="NUDIX_Hydrolase"/>
    <property type="match status" value="1"/>
</dbReference>
<proteinExistence type="predicted"/>
<sequence length="172" mass="19504">MSIKYTAEEKQKYFDGLPKKHMATGAIMFDRKNRLLIVKPTYKDGWTIPGGVVDADESPRTACIREVKEEVSLDITDPTLLCVDYVTAGSYEYLGENLRKPEVFQFVFDGGILSDGQISDIRIQEEELSEYRFVTIDEALKLLRANLALRIPKCLEAIESGRVCYLENGEKV</sequence>
<dbReference type="InterPro" id="IPR000086">
    <property type="entry name" value="NUDIX_hydrolase_dom"/>
</dbReference>
<dbReference type="AlphaFoldDB" id="A0A1G2H7C3"/>
<feature type="domain" description="Nudix hydrolase" evidence="4">
    <location>
        <begin position="19"/>
        <end position="156"/>
    </location>
</feature>
<evidence type="ECO:0000313" key="5">
    <source>
        <dbReference type="EMBL" id="OGZ58374.1"/>
    </source>
</evidence>